<accession>A0A9W3BPI9</accession>
<dbReference type="PANTHER" id="PTHR23121:SF9">
    <property type="entry name" value="SODIUM-DEPENDENT GLUCOSE TRANSPORTER 1"/>
    <property type="match status" value="1"/>
</dbReference>
<feature type="transmembrane region" description="Helical" evidence="5">
    <location>
        <begin position="125"/>
        <end position="149"/>
    </location>
</feature>
<keyword evidence="2 5" id="KW-1133">Transmembrane helix</keyword>
<feature type="transmembrane region" description="Helical" evidence="5">
    <location>
        <begin position="71"/>
        <end position="94"/>
    </location>
</feature>
<feature type="transmembrane region" description="Helical" evidence="5">
    <location>
        <begin position="681"/>
        <end position="701"/>
    </location>
</feature>
<evidence type="ECO:0000256" key="5">
    <source>
        <dbReference type="SAM" id="Phobius"/>
    </source>
</evidence>
<name>A0A9W3BPI9_BIOGL</name>
<gene>
    <name evidence="7 8 9 10 11" type="primary">LOC106054386</name>
</gene>
<keyword evidence="3 5" id="KW-0472">Membrane</keyword>
<protein>
    <submittedName>
        <fullName evidence="7 8">Uncharacterized protein LOC106054386</fullName>
    </submittedName>
</protein>
<feature type="region of interest" description="Disordered" evidence="4">
    <location>
        <begin position="365"/>
        <end position="443"/>
    </location>
</feature>
<evidence type="ECO:0000256" key="3">
    <source>
        <dbReference type="ARBA" id="ARBA00023136"/>
    </source>
</evidence>
<dbReference type="GO" id="GO:0022857">
    <property type="term" value="F:transmembrane transporter activity"/>
    <property type="evidence" value="ECO:0007669"/>
    <property type="project" value="InterPro"/>
</dbReference>
<keyword evidence="6" id="KW-1185">Reference proteome</keyword>
<feature type="transmembrane region" description="Helical" evidence="5">
    <location>
        <begin position="593"/>
        <end position="613"/>
    </location>
</feature>
<evidence type="ECO:0000313" key="9">
    <source>
        <dbReference type="RefSeq" id="XP_055901348.1"/>
    </source>
</evidence>
<dbReference type="RefSeq" id="XP_055901348.1">
    <property type="nucleotide sequence ID" value="XM_056045373.1"/>
</dbReference>
<dbReference type="PANTHER" id="PTHR23121">
    <property type="entry name" value="SODIUM-DEPENDENT GLUCOSE TRANSPORTER 1"/>
    <property type="match status" value="1"/>
</dbReference>
<sequence length="782" mass="85497">MMMEEEEETLFDQENLLNNQNDVREERDMKMRRFKKTLAISMAFFCLGLCIAIPGPTLIELGRNVQSNTEHMSYIFTARSIGYLIGSVVGGILFDFFDQQLLLFYTLASTTLATVGIPWCNALLALSLLICIQGIAVGVLDTGGNVFCIKIWGKKSAPYMQLLHFSFGVGAFLAPLIVEPFFLGNSGYNESSKVGPYWGQYNNKMNNPRYVREISLDSMAPTGFKNADILIYRFRRQISGDVKQNDSALLLEDIDNTTLLNKTDETPLPLPTEKPRPHKPTVIEPNNLSKDHADSEVIKSQLIDIIDNKKQNPGTAAPPPVSVQSATKADELASNVSLSNSSDAFLSNQSKVNVTLEITSAVASVLPSSSSITTTEPTTTTSTASTTTTSTTTTSSTTTTTSTSTTTLLTAVPTSQPPSTKSIITSSTNGPATKPSATFDNISSMSTNVTKPEAINRNLLNHVIEELKSLSISKIQFAYLTIGFLLAVNAAFFLFLHYQDLRSNIPLRPLAQLDLTRQPDSRLYKVSILGLLFLFFLVYVGLEVTFGGLITTFAEDFTPTATKGATLAATFWGCLACGRGVSIIIARYFKPPCMIVANLILTITGACLLSFSISSSNSVIWVGTVLFGLGMSSIYPTAITWADTYYPLTGKATAVFVAGSGIGEMTLPMFTAYLFQNFDRMYLMYMCLTLSSLLVLLYINLQVVACKRTRSTAGRSHSGFMRLQNSEEMADALDMNSLSVTENGLTETLRRRDVNSTDDDKRKQIGGAHDMAEFTKLIDMSD</sequence>
<organism evidence="6 8">
    <name type="scientific">Biomphalaria glabrata</name>
    <name type="common">Bloodfluke planorb</name>
    <name type="synonym">Freshwater snail</name>
    <dbReference type="NCBI Taxonomy" id="6526"/>
    <lineage>
        <taxon>Eukaryota</taxon>
        <taxon>Metazoa</taxon>
        <taxon>Spiralia</taxon>
        <taxon>Lophotrochozoa</taxon>
        <taxon>Mollusca</taxon>
        <taxon>Gastropoda</taxon>
        <taxon>Heterobranchia</taxon>
        <taxon>Euthyneura</taxon>
        <taxon>Panpulmonata</taxon>
        <taxon>Hygrophila</taxon>
        <taxon>Lymnaeoidea</taxon>
        <taxon>Planorbidae</taxon>
        <taxon>Biomphalaria</taxon>
    </lineage>
</organism>
<feature type="compositionally biased region" description="Polar residues" evidence="4">
    <location>
        <begin position="429"/>
        <end position="443"/>
    </location>
</feature>
<evidence type="ECO:0000313" key="7">
    <source>
        <dbReference type="RefSeq" id="XP_055901346.1"/>
    </source>
</evidence>
<feature type="transmembrane region" description="Helical" evidence="5">
    <location>
        <begin position="101"/>
        <end position="119"/>
    </location>
</feature>
<evidence type="ECO:0000313" key="8">
    <source>
        <dbReference type="RefSeq" id="XP_055901347.1"/>
    </source>
</evidence>
<keyword evidence="1 5" id="KW-0812">Transmembrane</keyword>
<feature type="region of interest" description="Disordered" evidence="4">
    <location>
        <begin position="261"/>
        <end position="293"/>
    </location>
</feature>
<dbReference type="InterPro" id="IPR036259">
    <property type="entry name" value="MFS_trans_sf"/>
</dbReference>
<dbReference type="RefSeq" id="XP_055901346.1">
    <property type="nucleotide sequence ID" value="XM_056045371.1"/>
</dbReference>
<reference evidence="7 8" key="1">
    <citation type="submission" date="2025-04" db="UniProtKB">
        <authorList>
            <consortium name="RefSeq"/>
        </authorList>
    </citation>
    <scope>IDENTIFICATION</scope>
</reference>
<feature type="transmembrane region" description="Helical" evidence="5">
    <location>
        <begin position="526"/>
        <end position="553"/>
    </location>
</feature>
<dbReference type="GeneID" id="106054386"/>
<evidence type="ECO:0000313" key="6">
    <source>
        <dbReference type="Proteomes" id="UP001165740"/>
    </source>
</evidence>
<feature type="transmembrane region" description="Helical" evidence="5">
    <location>
        <begin position="654"/>
        <end position="675"/>
    </location>
</feature>
<dbReference type="Gene3D" id="1.20.1250.20">
    <property type="entry name" value="MFS general substrate transporter like domains"/>
    <property type="match status" value="2"/>
</dbReference>
<dbReference type="OMA" id="TLTYVFW"/>
<evidence type="ECO:0000256" key="1">
    <source>
        <dbReference type="ARBA" id="ARBA00022692"/>
    </source>
</evidence>
<evidence type="ECO:0000256" key="2">
    <source>
        <dbReference type="ARBA" id="ARBA00022989"/>
    </source>
</evidence>
<dbReference type="SUPFAM" id="SSF103473">
    <property type="entry name" value="MFS general substrate transporter"/>
    <property type="match status" value="2"/>
</dbReference>
<dbReference type="RefSeq" id="XP_055901349.1">
    <property type="nucleotide sequence ID" value="XM_056045374.1"/>
</dbReference>
<dbReference type="Pfam" id="PF07690">
    <property type="entry name" value="MFS_1"/>
    <property type="match status" value="2"/>
</dbReference>
<feature type="transmembrane region" description="Helical" evidence="5">
    <location>
        <begin position="565"/>
        <end position="586"/>
    </location>
</feature>
<feature type="transmembrane region" description="Helical" evidence="5">
    <location>
        <begin position="477"/>
        <end position="498"/>
    </location>
</feature>
<evidence type="ECO:0000256" key="4">
    <source>
        <dbReference type="SAM" id="MobiDB-lite"/>
    </source>
</evidence>
<dbReference type="InterPro" id="IPR011701">
    <property type="entry name" value="MFS"/>
</dbReference>
<feature type="transmembrane region" description="Helical" evidence="5">
    <location>
        <begin position="37"/>
        <end position="59"/>
    </location>
</feature>
<feature type="transmembrane region" description="Helical" evidence="5">
    <location>
        <begin position="619"/>
        <end position="642"/>
    </location>
</feature>
<evidence type="ECO:0000313" key="11">
    <source>
        <dbReference type="RefSeq" id="XP_055901350.1"/>
    </source>
</evidence>
<dbReference type="RefSeq" id="XP_055901347.1">
    <property type="nucleotide sequence ID" value="XM_056045372.1"/>
</dbReference>
<proteinExistence type="predicted"/>
<dbReference type="AlphaFoldDB" id="A0A9W3BPI9"/>
<evidence type="ECO:0000313" key="10">
    <source>
        <dbReference type="RefSeq" id="XP_055901349.1"/>
    </source>
</evidence>
<dbReference type="Proteomes" id="UP001165740">
    <property type="component" value="Chromosome 10"/>
</dbReference>
<dbReference type="RefSeq" id="XP_055901350.1">
    <property type="nucleotide sequence ID" value="XM_056045375.1"/>
</dbReference>
<feature type="compositionally biased region" description="Low complexity" evidence="4">
    <location>
        <begin position="365"/>
        <end position="428"/>
    </location>
</feature>
<feature type="transmembrane region" description="Helical" evidence="5">
    <location>
        <begin position="161"/>
        <end position="183"/>
    </location>
</feature>
<dbReference type="OrthoDB" id="546893at2759"/>